<dbReference type="PANTHER" id="PTHR33127:SF5">
    <property type="entry name" value="TRANSMEMBRANE PROTEIN"/>
    <property type="match status" value="1"/>
</dbReference>
<feature type="domain" description="F-box" evidence="1">
    <location>
        <begin position="345"/>
        <end position="378"/>
    </location>
</feature>
<dbReference type="AlphaFoldDB" id="A0A2G5CWX4"/>
<dbReference type="EMBL" id="KZ305052">
    <property type="protein sequence ID" value="PIA35774.1"/>
    <property type="molecule type" value="Genomic_DNA"/>
</dbReference>
<evidence type="ECO:0000313" key="3">
    <source>
        <dbReference type="EMBL" id="PIA35774.1"/>
    </source>
</evidence>
<feature type="domain" description="KIB1-4 beta-propeller" evidence="2">
    <location>
        <begin position="42"/>
        <end position="283"/>
    </location>
</feature>
<dbReference type="CDD" id="cd09917">
    <property type="entry name" value="F-box_SF"/>
    <property type="match status" value="1"/>
</dbReference>
<evidence type="ECO:0000259" key="2">
    <source>
        <dbReference type="Pfam" id="PF03478"/>
    </source>
</evidence>
<dbReference type="SUPFAM" id="SSF81383">
    <property type="entry name" value="F-box domain"/>
    <property type="match status" value="1"/>
</dbReference>
<reference evidence="3 4" key="1">
    <citation type="submission" date="2017-09" db="EMBL/GenBank/DDBJ databases">
        <title>WGS assembly of Aquilegia coerulea Goldsmith.</title>
        <authorList>
            <person name="Hodges S."/>
            <person name="Kramer E."/>
            <person name="Nordborg M."/>
            <person name="Tomkins J."/>
            <person name="Borevitz J."/>
            <person name="Derieg N."/>
            <person name="Yan J."/>
            <person name="Mihaltcheva S."/>
            <person name="Hayes R.D."/>
            <person name="Rokhsar D."/>
        </authorList>
    </citation>
    <scope>NUCLEOTIDE SEQUENCE [LARGE SCALE GENOMIC DNA]</scope>
    <source>
        <strain evidence="4">cv. Goldsmith</strain>
    </source>
</reference>
<name>A0A2G5CWX4_AQUCA</name>
<dbReference type="SUPFAM" id="SSF69322">
    <property type="entry name" value="Tricorn protease domain 2"/>
    <property type="match status" value="1"/>
</dbReference>
<evidence type="ECO:0008006" key="5">
    <source>
        <dbReference type="Google" id="ProtNLM"/>
    </source>
</evidence>
<dbReference type="Pfam" id="PF03478">
    <property type="entry name" value="Beta-prop_KIB1-4"/>
    <property type="match status" value="2"/>
</dbReference>
<protein>
    <recommendedName>
        <fullName evidence="5">DUF295 domain-containing protein</fullName>
    </recommendedName>
</protein>
<dbReference type="OrthoDB" id="1432110at2759"/>
<keyword evidence="4" id="KW-1185">Reference proteome</keyword>
<dbReference type="InParanoid" id="A0A2G5CWX4"/>
<dbReference type="InterPro" id="IPR036047">
    <property type="entry name" value="F-box-like_dom_sf"/>
</dbReference>
<dbReference type="InterPro" id="IPR001810">
    <property type="entry name" value="F-box_dom"/>
</dbReference>
<evidence type="ECO:0000313" key="4">
    <source>
        <dbReference type="Proteomes" id="UP000230069"/>
    </source>
</evidence>
<dbReference type="Proteomes" id="UP000230069">
    <property type="component" value="Unassembled WGS sequence"/>
</dbReference>
<accession>A0A2G5CWX4</accession>
<evidence type="ECO:0000259" key="1">
    <source>
        <dbReference type="Pfam" id="PF00646"/>
    </source>
</evidence>
<dbReference type="Pfam" id="PF00646">
    <property type="entry name" value="F-box"/>
    <property type="match status" value="1"/>
</dbReference>
<dbReference type="InterPro" id="IPR005174">
    <property type="entry name" value="KIB1-4_b-propeller"/>
</dbReference>
<gene>
    <name evidence="3" type="ORF">AQUCO_03500263v1</name>
</gene>
<sequence length="692" mass="79257">MKSTKEEAEVSITRKSQRTLPPTYSPSVVFIHGKRFRDQTFCTLSDGCFHRRSIPELRGMYILTLSHGWLMLQSYYSKECSLFNPVSLTKLILPPLMHTTFDLGVLTTSPSDPNCIVMLVSDTRKSFCFYRIGDDKWIEQKLLPPKMKEPVLINWQISVISCKGKVYVFFFQGMIVIDVQNTSASIKLRKIDCKLSLIWATRWTSNVVESCGEIFQVVGVKLGYLSYSVRAFDVFKLDLSTLDWVKVETLGDRVFLLGPSGTTSMSLSATESGLKADCVYFSHPGYTTLCRFDMHDETIMTLPCPTKFPYWEGPFWVVPNPKPLLQKQMVKMEQSNHQGNEDWGWNDLPTELLELIFSFTFLGDCIHFRLTCKSCLSITPPLQSNRLLNKFLSEPRQLPWLMSLPKSNVCNLYHPIYSDAYTMNVPELAGATIRSAKYGWLLMSRGNACFFFFNPSTMEIIKLPNSRPLHIAGISFSSAPTSSDFVVIAYVATIMLVYRRDKETWSFHFILDKKWEFSQSLCNPVFHDGVFYCLSKNGRLGLFDPMEINEESRWRVFPESAVFAHSLDSSYMLSIRSFIVEDDGEILSVFVGLQGKPIRVYKLDLSKMKWTEVDSLGNKVLFLSHTASILVSVPAGSKGIQNRIYFPRFHGHDTVFYSLTTGNYHCFGSKYSREDWVDSWEHSHSTWIQPTK</sequence>
<proteinExistence type="predicted"/>
<dbReference type="FunCoup" id="A0A2G5CWX4">
    <property type="interactions" value="991"/>
</dbReference>
<feature type="domain" description="KIB1-4 beta-propeller" evidence="2">
    <location>
        <begin position="415"/>
        <end position="657"/>
    </location>
</feature>
<organism evidence="3 4">
    <name type="scientific">Aquilegia coerulea</name>
    <name type="common">Rocky mountain columbine</name>
    <dbReference type="NCBI Taxonomy" id="218851"/>
    <lineage>
        <taxon>Eukaryota</taxon>
        <taxon>Viridiplantae</taxon>
        <taxon>Streptophyta</taxon>
        <taxon>Embryophyta</taxon>
        <taxon>Tracheophyta</taxon>
        <taxon>Spermatophyta</taxon>
        <taxon>Magnoliopsida</taxon>
        <taxon>Ranunculales</taxon>
        <taxon>Ranunculaceae</taxon>
        <taxon>Thalictroideae</taxon>
        <taxon>Aquilegia</taxon>
    </lineage>
</organism>
<dbReference type="STRING" id="218851.A0A2G5CWX4"/>
<dbReference type="PANTHER" id="PTHR33127">
    <property type="entry name" value="TRANSMEMBRANE PROTEIN"/>
    <property type="match status" value="1"/>
</dbReference>